<dbReference type="PRINTS" id="PR00059">
    <property type="entry name" value="RIBOSOMALL6"/>
</dbReference>
<protein>
    <recommendedName>
        <fullName evidence="6">Large ribosomal subunit protein uL6</fullName>
    </recommendedName>
</protein>
<evidence type="ECO:0000256" key="2">
    <source>
        <dbReference type="ARBA" id="ARBA00022730"/>
    </source>
</evidence>
<evidence type="ECO:0000256" key="4">
    <source>
        <dbReference type="ARBA" id="ARBA00022980"/>
    </source>
</evidence>
<dbReference type="FunFam" id="3.90.930.12:FF:000002">
    <property type="entry name" value="50S ribosomal protein L6"/>
    <property type="match status" value="1"/>
</dbReference>
<dbReference type="InterPro" id="IPR000702">
    <property type="entry name" value="Ribosomal_uL6-like"/>
</dbReference>
<comment type="subunit">
    <text evidence="6">Part of the 50S ribosomal subunit.</text>
</comment>
<evidence type="ECO:0000256" key="3">
    <source>
        <dbReference type="ARBA" id="ARBA00022884"/>
    </source>
</evidence>
<dbReference type="FunFam" id="3.90.930.12:FF:000001">
    <property type="entry name" value="50S ribosomal protein L6"/>
    <property type="match status" value="1"/>
</dbReference>
<comment type="similarity">
    <text evidence="1 6 7">Belongs to the universal ribosomal protein uL6 family.</text>
</comment>
<evidence type="ECO:0000256" key="7">
    <source>
        <dbReference type="RuleBase" id="RU003869"/>
    </source>
</evidence>
<keyword evidence="2 6" id="KW-0699">rRNA-binding</keyword>
<dbReference type="GO" id="GO:0019843">
    <property type="term" value="F:rRNA binding"/>
    <property type="evidence" value="ECO:0007669"/>
    <property type="project" value="UniProtKB-UniRule"/>
</dbReference>
<dbReference type="Pfam" id="PF00347">
    <property type="entry name" value="Ribosomal_L6"/>
    <property type="match status" value="2"/>
</dbReference>
<dbReference type="GO" id="GO:0003735">
    <property type="term" value="F:structural constituent of ribosome"/>
    <property type="evidence" value="ECO:0007669"/>
    <property type="project" value="UniProtKB-UniRule"/>
</dbReference>
<dbReference type="Proteomes" id="UP000727993">
    <property type="component" value="Unassembled WGS sequence"/>
</dbReference>
<dbReference type="InterPro" id="IPR020040">
    <property type="entry name" value="Ribosomal_uL6_a/b-dom"/>
</dbReference>
<keyword evidence="4 6" id="KW-0689">Ribosomal protein</keyword>
<dbReference type="InterPro" id="IPR019906">
    <property type="entry name" value="Ribosomal_uL6_bac-type"/>
</dbReference>
<evidence type="ECO:0000256" key="1">
    <source>
        <dbReference type="ARBA" id="ARBA00009356"/>
    </source>
</evidence>
<comment type="caution">
    <text evidence="10">The sequence shown here is derived from an EMBL/GenBank/DDBJ whole genome shotgun (WGS) entry which is preliminary data.</text>
</comment>
<dbReference type="EMBL" id="JADJZA010000001">
    <property type="protein sequence ID" value="MBK9295330.1"/>
    <property type="molecule type" value="Genomic_DNA"/>
</dbReference>
<dbReference type="Gene3D" id="3.90.930.12">
    <property type="entry name" value="Ribosomal protein L6, alpha-beta domain"/>
    <property type="match status" value="2"/>
</dbReference>
<gene>
    <name evidence="6 10" type="primary">rplF</name>
    <name evidence="10" type="ORF">IPN02_00315</name>
</gene>
<dbReference type="SUPFAM" id="SSF56053">
    <property type="entry name" value="Ribosomal protein L6"/>
    <property type="match status" value="2"/>
</dbReference>
<dbReference type="PANTHER" id="PTHR11655:SF14">
    <property type="entry name" value="LARGE RIBOSOMAL SUBUNIT PROTEIN UL6M"/>
    <property type="match status" value="1"/>
</dbReference>
<feature type="domain" description="Large ribosomal subunit protein uL6 alpha-beta" evidence="9">
    <location>
        <begin position="90"/>
        <end position="165"/>
    </location>
</feature>
<evidence type="ECO:0000313" key="11">
    <source>
        <dbReference type="Proteomes" id="UP000727993"/>
    </source>
</evidence>
<dbReference type="GO" id="GO:0022625">
    <property type="term" value="C:cytosolic large ribosomal subunit"/>
    <property type="evidence" value="ECO:0007669"/>
    <property type="project" value="UniProtKB-UniRule"/>
</dbReference>
<reference evidence="10 11" key="1">
    <citation type="submission" date="2020-10" db="EMBL/GenBank/DDBJ databases">
        <title>Connecting structure to function with the recovery of over 1000 high-quality activated sludge metagenome-assembled genomes encoding full-length rRNA genes using long-read sequencing.</title>
        <authorList>
            <person name="Singleton C.M."/>
            <person name="Petriglieri F."/>
            <person name="Kristensen J.M."/>
            <person name="Kirkegaard R.H."/>
            <person name="Michaelsen T.Y."/>
            <person name="Andersen M.H."/>
            <person name="Karst S.M."/>
            <person name="Dueholm M.S."/>
            <person name="Nielsen P.H."/>
            <person name="Albertsen M."/>
        </authorList>
    </citation>
    <scope>NUCLEOTIDE SEQUENCE [LARGE SCALE GENOMIC DNA]</scope>
    <source>
        <strain evidence="10">Lyne_18-Q3-R50-59_MAXAC.006</strain>
    </source>
</reference>
<dbReference type="GO" id="GO:0002181">
    <property type="term" value="P:cytoplasmic translation"/>
    <property type="evidence" value="ECO:0007669"/>
    <property type="project" value="TreeGrafter"/>
</dbReference>
<dbReference type="NCBIfam" id="TIGR03654">
    <property type="entry name" value="L6_bact"/>
    <property type="match status" value="1"/>
</dbReference>
<evidence type="ECO:0000259" key="9">
    <source>
        <dbReference type="Pfam" id="PF00347"/>
    </source>
</evidence>
<evidence type="ECO:0000256" key="5">
    <source>
        <dbReference type="ARBA" id="ARBA00023274"/>
    </source>
</evidence>
<evidence type="ECO:0000256" key="8">
    <source>
        <dbReference type="RuleBase" id="RU003870"/>
    </source>
</evidence>
<dbReference type="PROSITE" id="PS00525">
    <property type="entry name" value="RIBOSOMAL_L6_1"/>
    <property type="match status" value="1"/>
</dbReference>
<name>A0A936N8I2_9ACTN</name>
<evidence type="ECO:0000256" key="6">
    <source>
        <dbReference type="HAMAP-Rule" id="MF_01365"/>
    </source>
</evidence>
<dbReference type="HAMAP" id="MF_01365_B">
    <property type="entry name" value="Ribosomal_uL6_B"/>
    <property type="match status" value="1"/>
</dbReference>
<organism evidence="10 11">
    <name type="scientific">Candidatus Neomicrothrix subdominans</name>
    <dbReference type="NCBI Taxonomy" id="2954438"/>
    <lineage>
        <taxon>Bacteria</taxon>
        <taxon>Bacillati</taxon>
        <taxon>Actinomycetota</taxon>
        <taxon>Acidimicrobiia</taxon>
        <taxon>Acidimicrobiales</taxon>
        <taxon>Microthrixaceae</taxon>
        <taxon>Candidatus Neomicrothrix</taxon>
    </lineage>
</organism>
<feature type="domain" description="Large ribosomal subunit protein uL6 alpha-beta" evidence="9">
    <location>
        <begin position="11"/>
        <end position="82"/>
    </location>
</feature>
<keyword evidence="5 6" id="KW-0687">Ribonucleoprotein</keyword>
<sequence>MSRIGEQPITIPAGVTVSVDGSAVTVKGPKGELSQDIPGAIAVAVNDGEVNVSRGDDERETRSLHGLSRSLVNNMVVGVSTGFQKDLEIVGTGYRAAAKGSNALELQLGYSHSITVEAPKGITFTLPRNTYIEITGIDKQVVGQVAANIRALRSPEPYKGKGVRYANEHVKRKAGKAGK</sequence>
<keyword evidence="3 6" id="KW-0694">RNA-binding</keyword>
<dbReference type="InterPro" id="IPR036789">
    <property type="entry name" value="Ribosomal_uL6-like_a/b-dom_sf"/>
</dbReference>
<evidence type="ECO:0000313" key="10">
    <source>
        <dbReference type="EMBL" id="MBK9295330.1"/>
    </source>
</evidence>
<dbReference type="PANTHER" id="PTHR11655">
    <property type="entry name" value="60S/50S RIBOSOMAL PROTEIN L6/L9"/>
    <property type="match status" value="1"/>
</dbReference>
<dbReference type="PIRSF" id="PIRSF002162">
    <property type="entry name" value="Ribosomal_L6"/>
    <property type="match status" value="1"/>
</dbReference>
<proteinExistence type="inferred from homology"/>
<comment type="function">
    <text evidence="6 8">This protein binds to the 23S rRNA, and is important in its secondary structure. It is located near the subunit interface in the base of the L7/L12 stalk, and near the tRNA binding site of the peptidyltransferase center.</text>
</comment>
<dbReference type="InterPro" id="IPR002358">
    <property type="entry name" value="Ribosomal_uL6_CS"/>
</dbReference>
<accession>A0A936N8I2</accession>
<dbReference type="AlphaFoldDB" id="A0A936N8I2"/>